<evidence type="ECO:0008006" key="4">
    <source>
        <dbReference type="Google" id="ProtNLM"/>
    </source>
</evidence>
<protein>
    <recommendedName>
        <fullName evidence="4">Membrane protein 6-pyruvoyl-tetrahydropterin synthase-related domain-containing protein</fullName>
    </recommendedName>
</protein>
<feature type="transmembrane region" description="Helical" evidence="1">
    <location>
        <begin position="288"/>
        <end position="307"/>
    </location>
</feature>
<feature type="transmembrane region" description="Helical" evidence="1">
    <location>
        <begin position="319"/>
        <end position="341"/>
    </location>
</feature>
<proteinExistence type="predicted"/>
<sequence length="560" mass="64250">MKKYRNLLIDFAIILLFTVLLMFPYLLHSSLAIEHDTFFHVSRIAQYAKAIQQGQLLPAIYPLENGGYGYGSPLFYCDVFLFIPAVLHNIGMALVDTYKLTVFSASLLAGITMYMLASKFTERSSIRLLAVAAYLFSNYHITDIYVRGALGEIFALIGIPLILSGLYEIFETNKKYTSSYFFGLVIMVLSHNLSFLLCFILVIIISILYLPKCSLQRYKVLLLESMLACLATAFYTLPMIEQLKSQPFYLNYYASSSQLEKHAMAFWQFFTNKTIFGLSGNQYNSSNAMVVNIGLFLTIAPISYLFIQKKEREKFLECMLILGVVNLILPAKILPWKYMWFFRILQFPWRLNMLALPLLCIPAVIGIEHISYKFRYLPICLTLLLNLEAIYHLYPATKRTFVMEHNTTWQEVSDGKLIDPYYSAQYKRVELAGGDYLPYCSPDFRSYPQTVQTITGNTITVGEFTSYGNYQFNITQAQTVILPITYYKGYIVRNIKTNEILQTYLSENGLVCVNIPTQGTYVCHYENTSLRKYSIIISSCTFIILVAFLIIHGKSNRKKS</sequence>
<feature type="transmembrane region" description="Helical" evidence="1">
    <location>
        <begin position="100"/>
        <end position="118"/>
    </location>
</feature>
<dbReference type="AlphaFoldDB" id="A0A412PBD0"/>
<feature type="transmembrane region" description="Helical" evidence="1">
    <location>
        <begin position="182"/>
        <end position="209"/>
    </location>
</feature>
<keyword evidence="1" id="KW-1133">Transmembrane helix</keyword>
<name>A0A412PBD0_9FIRM</name>
<dbReference type="EMBL" id="QRWX01000005">
    <property type="protein sequence ID" value="RGT53715.1"/>
    <property type="molecule type" value="Genomic_DNA"/>
</dbReference>
<evidence type="ECO:0000313" key="2">
    <source>
        <dbReference type="EMBL" id="RGT53715.1"/>
    </source>
</evidence>
<feature type="transmembrane region" description="Helical" evidence="1">
    <location>
        <begin position="7"/>
        <end position="27"/>
    </location>
</feature>
<feature type="transmembrane region" description="Helical" evidence="1">
    <location>
        <begin position="153"/>
        <end position="170"/>
    </location>
</feature>
<keyword evidence="1" id="KW-0472">Membrane</keyword>
<evidence type="ECO:0000256" key="1">
    <source>
        <dbReference type="SAM" id="Phobius"/>
    </source>
</evidence>
<evidence type="ECO:0000313" key="3">
    <source>
        <dbReference type="Proteomes" id="UP000284731"/>
    </source>
</evidence>
<dbReference type="RefSeq" id="WP_118765374.1">
    <property type="nucleotide sequence ID" value="NZ_CABJCF010000005.1"/>
</dbReference>
<keyword evidence="1" id="KW-0812">Transmembrane</keyword>
<feature type="transmembrane region" description="Helical" evidence="1">
    <location>
        <begin position="533"/>
        <end position="551"/>
    </location>
</feature>
<dbReference type="Proteomes" id="UP000284731">
    <property type="component" value="Unassembled WGS sequence"/>
</dbReference>
<feature type="transmembrane region" description="Helical" evidence="1">
    <location>
        <begin position="221"/>
        <end position="240"/>
    </location>
</feature>
<accession>A0A412PBD0</accession>
<feature type="transmembrane region" description="Helical" evidence="1">
    <location>
        <begin position="347"/>
        <end position="367"/>
    </location>
</feature>
<comment type="caution">
    <text evidence="2">The sequence shown here is derived from an EMBL/GenBank/DDBJ whole genome shotgun (WGS) entry which is preliminary data.</text>
</comment>
<reference evidence="2 3" key="1">
    <citation type="submission" date="2018-08" db="EMBL/GenBank/DDBJ databases">
        <title>A genome reference for cultivated species of the human gut microbiota.</title>
        <authorList>
            <person name="Zou Y."/>
            <person name="Xue W."/>
            <person name="Luo G."/>
        </authorList>
    </citation>
    <scope>NUCLEOTIDE SEQUENCE [LARGE SCALE GENOMIC DNA]</scope>
    <source>
        <strain evidence="2 3">AF18-46</strain>
    </source>
</reference>
<gene>
    <name evidence="2" type="ORF">DWX20_09775</name>
</gene>
<organism evidence="2 3">
    <name type="scientific">Solobacterium moorei</name>
    <dbReference type="NCBI Taxonomy" id="102148"/>
    <lineage>
        <taxon>Bacteria</taxon>
        <taxon>Bacillati</taxon>
        <taxon>Bacillota</taxon>
        <taxon>Erysipelotrichia</taxon>
        <taxon>Erysipelotrichales</taxon>
        <taxon>Erysipelotrichaceae</taxon>
        <taxon>Solobacterium</taxon>
    </lineage>
</organism>